<evidence type="ECO:0000313" key="1">
    <source>
        <dbReference type="EMBL" id="KAF7119383.1"/>
    </source>
</evidence>
<gene>
    <name evidence="1" type="ORF">RHSIM_Rhsim13G0193700</name>
</gene>
<dbReference type="InterPro" id="IPR005366">
    <property type="entry name" value="EMC8/9"/>
</dbReference>
<organism evidence="1 2">
    <name type="scientific">Rhododendron simsii</name>
    <name type="common">Sims's rhododendron</name>
    <dbReference type="NCBI Taxonomy" id="118357"/>
    <lineage>
        <taxon>Eukaryota</taxon>
        <taxon>Viridiplantae</taxon>
        <taxon>Streptophyta</taxon>
        <taxon>Embryophyta</taxon>
        <taxon>Tracheophyta</taxon>
        <taxon>Spermatophyta</taxon>
        <taxon>Magnoliopsida</taxon>
        <taxon>eudicotyledons</taxon>
        <taxon>Gunneridae</taxon>
        <taxon>Pentapetalae</taxon>
        <taxon>asterids</taxon>
        <taxon>Ericales</taxon>
        <taxon>Ericaceae</taxon>
        <taxon>Ericoideae</taxon>
        <taxon>Rhodoreae</taxon>
        <taxon>Rhododendron</taxon>
    </lineage>
</organism>
<reference evidence="1" key="1">
    <citation type="submission" date="2019-11" db="EMBL/GenBank/DDBJ databases">
        <authorList>
            <person name="Liu Y."/>
            <person name="Hou J."/>
            <person name="Li T.-Q."/>
            <person name="Guan C.-H."/>
            <person name="Wu X."/>
            <person name="Wu H.-Z."/>
            <person name="Ling F."/>
            <person name="Zhang R."/>
            <person name="Shi X.-G."/>
            <person name="Ren J.-P."/>
            <person name="Chen E.-F."/>
            <person name="Sun J.-M."/>
        </authorList>
    </citation>
    <scope>NUCLEOTIDE SEQUENCE</scope>
    <source>
        <strain evidence="1">Adult_tree_wgs_1</strain>
        <tissue evidence="1">Leaves</tissue>
    </source>
</reference>
<name>A0A834L6K4_RHOSS</name>
<comment type="caution">
    <text evidence="1">The sequence shown here is derived from an EMBL/GenBank/DDBJ whole genome shotgun (WGS) entry which is preliminary data.</text>
</comment>
<dbReference type="OrthoDB" id="1710756at2759"/>
<keyword evidence="2" id="KW-1185">Reference proteome</keyword>
<dbReference type="Pfam" id="PF03665">
    <property type="entry name" value="UPF0172"/>
    <property type="match status" value="1"/>
</dbReference>
<protein>
    <submittedName>
        <fullName evidence="1">Uncharacterized protein</fullName>
    </submittedName>
</protein>
<accession>A0A834L6K4</accession>
<dbReference type="EMBL" id="WJXA01000013">
    <property type="protein sequence ID" value="KAF7119383.1"/>
    <property type="molecule type" value="Genomic_DNA"/>
</dbReference>
<evidence type="ECO:0000313" key="2">
    <source>
        <dbReference type="Proteomes" id="UP000626092"/>
    </source>
</evidence>
<sequence>MGGDMRYEIGQNAYIKLVLQALNHKTSAVNGLLLGRLSAYNNDVIEITESELAGTFFQLRDKKHAGDMPAVLRTKAGKQGSKSAFASFLVLFFQLLETHLSHLQVGSISFLEVGSVSFLEVIGGCLSDYYDLLAEIIRKLE</sequence>
<proteinExistence type="predicted"/>
<dbReference type="GO" id="GO:0072546">
    <property type="term" value="C:EMC complex"/>
    <property type="evidence" value="ECO:0007669"/>
    <property type="project" value="InterPro"/>
</dbReference>
<dbReference type="Proteomes" id="UP000626092">
    <property type="component" value="Unassembled WGS sequence"/>
</dbReference>
<dbReference type="AlphaFoldDB" id="A0A834L6K4"/>